<dbReference type="InterPro" id="IPR027417">
    <property type="entry name" value="P-loop_NTPase"/>
</dbReference>
<feature type="domain" description="Bacterial type II secretion system protein E" evidence="2">
    <location>
        <begin position="26"/>
        <end position="284"/>
    </location>
</feature>
<dbReference type="GO" id="GO:0005524">
    <property type="term" value="F:ATP binding"/>
    <property type="evidence" value="ECO:0007669"/>
    <property type="project" value="InterPro"/>
</dbReference>
<name>A0A7I9VKC9_9BACT</name>
<comment type="similarity">
    <text evidence="1">Belongs to the GSP E family.</text>
</comment>
<dbReference type="InterPro" id="IPR014149">
    <property type="entry name" value="Conjug-transfer_TrbB"/>
</dbReference>
<gene>
    <name evidence="3" type="primary">trbB</name>
    <name evidence="3" type="ORF">AMYX_13890</name>
</gene>
<dbReference type="AlphaFoldDB" id="A0A7I9VKC9"/>
<dbReference type="Gene3D" id="3.30.450.90">
    <property type="match status" value="1"/>
</dbReference>
<dbReference type="EMBL" id="BJTG01000003">
    <property type="protein sequence ID" value="GEJ56648.1"/>
    <property type="molecule type" value="Genomic_DNA"/>
</dbReference>
<dbReference type="InterPro" id="IPR050921">
    <property type="entry name" value="T4SS_GSP_E_ATPase"/>
</dbReference>
<proteinExistence type="inferred from homology"/>
<dbReference type="SUPFAM" id="SSF52540">
    <property type="entry name" value="P-loop containing nucleoside triphosphate hydrolases"/>
    <property type="match status" value="1"/>
</dbReference>
<dbReference type="RefSeq" id="WP_235969503.1">
    <property type="nucleotide sequence ID" value="NZ_BJTG01000003.1"/>
</dbReference>
<dbReference type="CDD" id="cd01130">
    <property type="entry name" value="VirB11-like_ATPase"/>
    <property type="match status" value="1"/>
</dbReference>
<protein>
    <submittedName>
        <fullName evidence="3">Putative conjugal transfer protein TrbB</fullName>
    </submittedName>
</protein>
<evidence type="ECO:0000256" key="1">
    <source>
        <dbReference type="ARBA" id="ARBA00006611"/>
    </source>
</evidence>
<evidence type="ECO:0000313" key="3">
    <source>
        <dbReference type="EMBL" id="GEJ56648.1"/>
    </source>
</evidence>
<dbReference type="Proteomes" id="UP000503640">
    <property type="component" value="Unassembled WGS sequence"/>
</dbReference>
<evidence type="ECO:0000313" key="4">
    <source>
        <dbReference type="Proteomes" id="UP000503640"/>
    </source>
</evidence>
<dbReference type="PANTHER" id="PTHR30486">
    <property type="entry name" value="TWITCHING MOTILITY PROTEIN PILT"/>
    <property type="match status" value="1"/>
</dbReference>
<organism evidence="3 4">
    <name type="scientific">Anaeromyxobacter diazotrophicus</name>
    <dbReference type="NCBI Taxonomy" id="2590199"/>
    <lineage>
        <taxon>Bacteria</taxon>
        <taxon>Pseudomonadati</taxon>
        <taxon>Myxococcota</taxon>
        <taxon>Myxococcia</taxon>
        <taxon>Myxococcales</taxon>
        <taxon>Cystobacterineae</taxon>
        <taxon>Anaeromyxobacteraceae</taxon>
        <taxon>Anaeromyxobacter</taxon>
    </lineage>
</organism>
<comment type="caution">
    <text evidence="3">The sequence shown here is derived from an EMBL/GenBank/DDBJ whole genome shotgun (WGS) entry which is preliminary data.</text>
</comment>
<sequence length="314" mass="34548">MDERSRRVGEKLRRELGEEVCRALDDHRVIEIMLNPDGRLWVERLGERMKPFGTMSASQAESLLATVAASLRTAVTRETPILECELPLDGSRFEALLPPVAAAPIFTIRKMASRIFTLDNFVTQGVMTSTERAALGRAVAERRNVLVVGATGSGKTTFANGIVHEMTLSHPGHRLVVIEDTPEIQCSAPNHVLLRTTTTVDMLRLLKATMRLRPDRIVVGEVRGAEALALLKAWNTGHPGGCATVHANSAEAGLWRLEQLASEANTGRTERLIAEAVDLVMFVEKRAEKRCVSEMMAVLDYDATTQRYVLEPAA</sequence>
<dbReference type="Pfam" id="PF00437">
    <property type="entry name" value="T2SSE"/>
    <property type="match status" value="1"/>
</dbReference>
<dbReference type="GO" id="GO:0016887">
    <property type="term" value="F:ATP hydrolysis activity"/>
    <property type="evidence" value="ECO:0007669"/>
    <property type="project" value="InterPro"/>
</dbReference>
<dbReference type="GO" id="GO:0005737">
    <property type="term" value="C:cytoplasm"/>
    <property type="evidence" value="ECO:0007669"/>
    <property type="project" value="InterPro"/>
</dbReference>
<dbReference type="InterPro" id="IPR001482">
    <property type="entry name" value="T2SS/T4SS_dom"/>
</dbReference>
<dbReference type="Gene3D" id="3.40.50.300">
    <property type="entry name" value="P-loop containing nucleotide triphosphate hydrolases"/>
    <property type="match status" value="1"/>
</dbReference>
<dbReference type="PANTHER" id="PTHR30486:SF6">
    <property type="entry name" value="TYPE IV PILUS RETRACTATION ATPASE PILT"/>
    <property type="match status" value="1"/>
</dbReference>
<reference evidence="4" key="1">
    <citation type="journal article" date="2020" name="Appl. Environ. Microbiol.">
        <title>Diazotrophic Anaeromyxobacter Isolates from Soils.</title>
        <authorList>
            <person name="Masuda Y."/>
            <person name="Yamanaka H."/>
            <person name="Xu Z.X."/>
            <person name="Shiratori Y."/>
            <person name="Aono T."/>
            <person name="Amachi S."/>
            <person name="Senoo K."/>
            <person name="Itoh H."/>
        </authorList>
    </citation>
    <scope>NUCLEOTIDE SEQUENCE [LARGE SCALE GENOMIC DNA]</scope>
    <source>
        <strain evidence="4">R267</strain>
    </source>
</reference>
<keyword evidence="4" id="KW-1185">Reference proteome</keyword>
<dbReference type="NCBIfam" id="TIGR02782">
    <property type="entry name" value="TrbB_P"/>
    <property type="match status" value="1"/>
</dbReference>
<evidence type="ECO:0000259" key="2">
    <source>
        <dbReference type="Pfam" id="PF00437"/>
    </source>
</evidence>
<accession>A0A7I9VKC9</accession>